<evidence type="ECO:0000313" key="1">
    <source>
        <dbReference type="EMBL" id="KAF9533746.1"/>
    </source>
</evidence>
<evidence type="ECO:0000313" key="2">
    <source>
        <dbReference type="Proteomes" id="UP000807306"/>
    </source>
</evidence>
<proteinExistence type="predicted"/>
<name>A0A9P6JUS5_9AGAR</name>
<dbReference type="AlphaFoldDB" id="A0A9P6JUS5"/>
<dbReference type="EMBL" id="MU157827">
    <property type="protein sequence ID" value="KAF9533746.1"/>
    <property type="molecule type" value="Genomic_DNA"/>
</dbReference>
<protein>
    <submittedName>
        <fullName evidence="1">Uncharacterized protein</fullName>
    </submittedName>
</protein>
<gene>
    <name evidence="1" type="ORF">CPB83DRAFT_889557</name>
</gene>
<dbReference type="Proteomes" id="UP000807306">
    <property type="component" value="Unassembled WGS sequence"/>
</dbReference>
<dbReference type="OrthoDB" id="10003767at2759"/>
<keyword evidence="2" id="KW-1185">Reference proteome</keyword>
<reference evidence="1" key="1">
    <citation type="submission" date="2020-11" db="EMBL/GenBank/DDBJ databases">
        <authorList>
            <consortium name="DOE Joint Genome Institute"/>
            <person name="Ahrendt S."/>
            <person name="Riley R."/>
            <person name="Andreopoulos W."/>
            <person name="Labutti K."/>
            <person name="Pangilinan J."/>
            <person name="Ruiz-Duenas F.J."/>
            <person name="Barrasa J.M."/>
            <person name="Sanchez-Garcia M."/>
            <person name="Camarero S."/>
            <person name="Miyauchi S."/>
            <person name="Serrano A."/>
            <person name="Linde D."/>
            <person name="Babiker R."/>
            <person name="Drula E."/>
            <person name="Ayuso-Fernandez I."/>
            <person name="Pacheco R."/>
            <person name="Padilla G."/>
            <person name="Ferreira P."/>
            <person name="Barriuso J."/>
            <person name="Kellner H."/>
            <person name="Castanera R."/>
            <person name="Alfaro M."/>
            <person name="Ramirez L."/>
            <person name="Pisabarro A.G."/>
            <person name="Kuo A."/>
            <person name="Tritt A."/>
            <person name="Lipzen A."/>
            <person name="He G."/>
            <person name="Yan M."/>
            <person name="Ng V."/>
            <person name="Cullen D."/>
            <person name="Martin F."/>
            <person name="Rosso M.-N."/>
            <person name="Henrissat B."/>
            <person name="Hibbett D."/>
            <person name="Martinez A.T."/>
            <person name="Grigoriev I.V."/>
        </authorList>
    </citation>
    <scope>NUCLEOTIDE SEQUENCE</scope>
    <source>
        <strain evidence="1">CBS 506.95</strain>
    </source>
</reference>
<organism evidence="1 2">
    <name type="scientific">Crepidotus variabilis</name>
    <dbReference type="NCBI Taxonomy" id="179855"/>
    <lineage>
        <taxon>Eukaryota</taxon>
        <taxon>Fungi</taxon>
        <taxon>Dikarya</taxon>
        <taxon>Basidiomycota</taxon>
        <taxon>Agaricomycotina</taxon>
        <taxon>Agaricomycetes</taxon>
        <taxon>Agaricomycetidae</taxon>
        <taxon>Agaricales</taxon>
        <taxon>Agaricineae</taxon>
        <taxon>Crepidotaceae</taxon>
        <taxon>Crepidotus</taxon>
    </lineage>
</organism>
<comment type="caution">
    <text evidence="1">The sequence shown here is derived from an EMBL/GenBank/DDBJ whole genome shotgun (WGS) entry which is preliminary data.</text>
</comment>
<accession>A0A9P6JUS5</accession>
<sequence>MSQCGPPVAIGLQNQTSYARVYSFQLPTCSVIDRLVAPVKPIFKTENEVTAMDFVRSLTSLLVPTVNAYCSEANNPVGVEWLLKEHIPGVEMGAA</sequence>